<evidence type="ECO:0000256" key="1">
    <source>
        <dbReference type="SAM" id="Phobius"/>
    </source>
</evidence>
<reference evidence="3 4" key="1">
    <citation type="submission" date="2020-04" db="EMBL/GenBank/DDBJ databases">
        <title>Novel species.</title>
        <authorList>
            <person name="Teo W.F.A."/>
            <person name="Lipun K."/>
            <person name="Srisuk N."/>
            <person name="Duangmal K."/>
        </authorList>
    </citation>
    <scope>NUCLEOTIDE SEQUENCE [LARGE SCALE GENOMIC DNA]</scope>
    <source>
        <strain evidence="3 4">K13G38</strain>
    </source>
</reference>
<dbReference type="Gene3D" id="1.20.144.10">
    <property type="entry name" value="Phosphatidic acid phosphatase type 2/haloperoxidase"/>
    <property type="match status" value="1"/>
</dbReference>
<accession>A0ABX1J8Y2</accession>
<feature type="transmembrane region" description="Helical" evidence="1">
    <location>
        <begin position="119"/>
        <end position="139"/>
    </location>
</feature>
<dbReference type="InterPro" id="IPR036938">
    <property type="entry name" value="PAP2/HPO_sf"/>
</dbReference>
<feature type="domain" description="Phosphatidic acid phosphatase type 2/haloperoxidase" evidence="2">
    <location>
        <begin position="112"/>
        <end position="191"/>
    </location>
</feature>
<feature type="transmembrane region" description="Helical" evidence="1">
    <location>
        <begin position="82"/>
        <end position="99"/>
    </location>
</feature>
<keyword evidence="1" id="KW-1133">Transmembrane helix</keyword>
<dbReference type="SUPFAM" id="SSF48317">
    <property type="entry name" value="Acid phosphatase/Vanadium-dependent haloperoxidase"/>
    <property type="match status" value="1"/>
</dbReference>
<name>A0ABX1J8Y2_9PSEU</name>
<evidence type="ECO:0000313" key="4">
    <source>
        <dbReference type="Proteomes" id="UP000715441"/>
    </source>
</evidence>
<proteinExistence type="predicted"/>
<feature type="transmembrane region" description="Helical" evidence="1">
    <location>
        <begin position="52"/>
        <end position="75"/>
    </location>
</feature>
<gene>
    <name evidence="3" type="ORF">HFP15_23005</name>
</gene>
<dbReference type="InterPro" id="IPR000326">
    <property type="entry name" value="PAP2/HPO"/>
</dbReference>
<dbReference type="Pfam" id="PF01569">
    <property type="entry name" value="PAP2"/>
    <property type="match status" value="1"/>
</dbReference>
<comment type="caution">
    <text evidence="3">The sequence shown here is derived from an EMBL/GenBank/DDBJ whole genome shotgun (WGS) entry which is preliminary data.</text>
</comment>
<feature type="transmembrane region" description="Helical" evidence="1">
    <location>
        <begin position="174"/>
        <end position="192"/>
    </location>
</feature>
<sequence>MPRPLRLPLSVTAGLAAIVVLVLGIAHAGAVDDEWAAPIVWLHGAVWYLANAIDFLGEPAGSTIVFVVLTVAFVLAARPRSALLVVAGPGLTVAATTLLKPVVGRRIHEVYLSFPSGHTAFATAMALVIGMLLAGRLALGAVRGTVLVLGLALLAAVVMGWGEVALSAHYVTDAVGGFCTALAIAPPVALAVDKLSTTVLRR</sequence>
<dbReference type="EMBL" id="JAAXLS010000017">
    <property type="protein sequence ID" value="NKQ55751.1"/>
    <property type="molecule type" value="Genomic_DNA"/>
</dbReference>
<feature type="transmembrane region" description="Helical" evidence="1">
    <location>
        <begin position="146"/>
        <end position="168"/>
    </location>
</feature>
<protein>
    <submittedName>
        <fullName evidence="3">Phosphatase PAP2 family protein</fullName>
    </submittedName>
</protein>
<evidence type="ECO:0000259" key="2">
    <source>
        <dbReference type="Pfam" id="PF01569"/>
    </source>
</evidence>
<keyword evidence="4" id="KW-1185">Reference proteome</keyword>
<keyword evidence="1" id="KW-0812">Transmembrane</keyword>
<organism evidence="3 4">
    <name type="scientific">Amycolatopsis acididurans</name>
    <dbReference type="NCBI Taxonomy" id="2724524"/>
    <lineage>
        <taxon>Bacteria</taxon>
        <taxon>Bacillati</taxon>
        <taxon>Actinomycetota</taxon>
        <taxon>Actinomycetes</taxon>
        <taxon>Pseudonocardiales</taxon>
        <taxon>Pseudonocardiaceae</taxon>
        <taxon>Amycolatopsis</taxon>
    </lineage>
</organism>
<evidence type="ECO:0000313" key="3">
    <source>
        <dbReference type="EMBL" id="NKQ55751.1"/>
    </source>
</evidence>
<dbReference type="Proteomes" id="UP000715441">
    <property type="component" value="Unassembled WGS sequence"/>
</dbReference>
<keyword evidence="1" id="KW-0472">Membrane</keyword>